<dbReference type="EMBL" id="QZVT01000005">
    <property type="protein sequence ID" value="RJT79180.1"/>
    <property type="molecule type" value="Genomic_DNA"/>
</dbReference>
<dbReference type="OrthoDB" id="23692at2"/>
<dbReference type="InterPro" id="IPR050706">
    <property type="entry name" value="Cyclic-di-GMP_PDE-like"/>
</dbReference>
<keyword evidence="4" id="KW-1185">Reference proteome</keyword>
<dbReference type="SMART" id="SM00052">
    <property type="entry name" value="EAL"/>
    <property type="match status" value="1"/>
</dbReference>
<evidence type="ECO:0000313" key="4">
    <source>
        <dbReference type="Proteomes" id="UP000272560"/>
    </source>
</evidence>
<proteinExistence type="predicted"/>
<dbReference type="PANTHER" id="PTHR33121">
    <property type="entry name" value="CYCLIC DI-GMP PHOSPHODIESTERASE PDEF"/>
    <property type="match status" value="1"/>
</dbReference>
<sequence length="531" mass="56913">MPGLREYVAEEPLAIEQFRLYHQGGCDPWGTSHPCRDDGPNFFRPRRRPEGSGMTESFELFHEADKLFGFRLKDPDEAVLAVSVLFPDKASAVEGIGAVRECAGMGLITDLCPADPVFASVRATVPSRPSAPKPGVLFVGTGGPVPDSAGTGNKGIAMSMKLPSFPASSNNRSPVDLALGMPSRNSGPGLIGQDSGIIDVVLPGLRPERSHLPDQRREQPAAQHGQAGTAPSEHTIALKSLAGLPVSTDKEPRPTPWSTVRLLAESSTPSALRRVSRIEELLEGRMLLTAFQPIYELSTCSTVGVEAFTRFVSDGSDTADYWFAEAVEAKLGRELEFAALEFALASAQHLPPHLYVALKLSPATCLDPLLPGLLEESMLAPERMVLELTQSLTEQQAAALILALVPLRQRGIRLAIDHAGSYFDSIRHIRGLQADIIKLDRGVIAGIDTDTLRHAFGEAMVGFAEQLGAALVAEGIETAEELAAVAALGVSAVQGYFLGRLTARPQDWTQWSPAAPSQSIPNTPAIPSIWY</sequence>
<gene>
    <name evidence="3" type="ORF">D6T63_11225</name>
</gene>
<protein>
    <submittedName>
        <fullName evidence="3">EAL domain-containing protein</fullName>
    </submittedName>
</protein>
<feature type="region of interest" description="Disordered" evidence="1">
    <location>
        <begin position="207"/>
        <end position="232"/>
    </location>
</feature>
<dbReference type="PANTHER" id="PTHR33121:SF76">
    <property type="entry name" value="SIGNALING PROTEIN"/>
    <property type="match status" value="1"/>
</dbReference>
<dbReference type="InterPro" id="IPR035919">
    <property type="entry name" value="EAL_sf"/>
</dbReference>
<dbReference type="Proteomes" id="UP000272560">
    <property type="component" value="Unassembled WGS sequence"/>
</dbReference>
<reference evidence="3 4" key="1">
    <citation type="submission" date="2018-09" db="EMBL/GenBank/DDBJ databases">
        <title>Novel species of Arthrobacter.</title>
        <authorList>
            <person name="Liu Q."/>
            <person name="Xin Y.-H."/>
        </authorList>
    </citation>
    <scope>NUCLEOTIDE SEQUENCE [LARGE SCALE GENOMIC DNA]</scope>
    <source>
        <strain evidence="3 4">Hz2</strain>
    </source>
</reference>
<evidence type="ECO:0000256" key="1">
    <source>
        <dbReference type="SAM" id="MobiDB-lite"/>
    </source>
</evidence>
<evidence type="ECO:0000313" key="3">
    <source>
        <dbReference type="EMBL" id="RJT79180.1"/>
    </source>
</evidence>
<feature type="compositionally biased region" description="Basic and acidic residues" evidence="1">
    <location>
        <begin position="207"/>
        <end position="219"/>
    </location>
</feature>
<accession>A0A3A5M0V9</accession>
<feature type="domain" description="EAL" evidence="2">
    <location>
        <begin position="271"/>
        <end position="515"/>
    </location>
</feature>
<evidence type="ECO:0000259" key="2">
    <source>
        <dbReference type="PROSITE" id="PS50883"/>
    </source>
</evidence>
<dbReference type="Gene3D" id="2.30.29.80">
    <property type="match status" value="1"/>
</dbReference>
<dbReference type="AlphaFoldDB" id="A0A3A5M0V9"/>
<dbReference type="SUPFAM" id="SSF160113">
    <property type="entry name" value="YegP-like"/>
    <property type="match status" value="1"/>
</dbReference>
<comment type="caution">
    <text evidence="3">The sequence shown here is derived from an EMBL/GenBank/DDBJ whole genome shotgun (WGS) entry which is preliminary data.</text>
</comment>
<dbReference type="GO" id="GO:0071111">
    <property type="term" value="F:cyclic-guanylate-specific phosphodiesterase activity"/>
    <property type="evidence" value="ECO:0007669"/>
    <property type="project" value="InterPro"/>
</dbReference>
<dbReference type="Pfam" id="PF00563">
    <property type="entry name" value="EAL"/>
    <property type="match status" value="1"/>
</dbReference>
<dbReference type="PROSITE" id="PS50883">
    <property type="entry name" value="EAL"/>
    <property type="match status" value="1"/>
</dbReference>
<dbReference type="InterPro" id="IPR036913">
    <property type="entry name" value="YegP-like_sf"/>
</dbReference>
<dbReference type="SUPFAM" id="SSF141868">
    <property type="entry name" value="EAL domain-like"/>
    <property type="match status" value="1"/>
</dbReference>
<dbReference type="Gene3D" id="3.20.20.450">
    <property type="entry name" value="EAL domain"/>
    <property type="match status" value="1"/>
</dbReference>
<organism evidence="3 4">
    <name type="scientific">Arthrobacter cheniae</name>
    <dbReference type="NCBI Taxonomy" id="1258888"/>
    <lineage>
        <taxon>Bacteria</taxon>
        <taxon>Bacillati</taxon>
        <taxon>Actinomycetota</taxon>
        <taxon>Actinomycetes</taxon>
        <taxon>Micrococcales</taxon>
        <taxon>Micrococcaceae</taxon>
        <taxon>Arthrobacter</taxon>
    </lineage>
</organism>
<name>A0A3A5M0V9_9MICC</name>
<dbReference type="InterPro" id="IPR001633">
    <property type="entry name" value="EAL_dom"/>
</dbReference>
<dbReference type="CDD" id="cd01948">
    <property type="entry name" value="EAL"/>
    <property type="match status" value="1"/>
</dbReference>